<dbReference type="InterPro" id="IPR051202">
    <property type="entry name" value="Peptidase_C40"/>
</dbReference>
<dbReference type="RefSeq" id="WP_274266128.1">
    <property type="nucleotide sequence ID" value="NZ_CP117880.1"/>
</dbReference>
<keyword evidence="2" id="KW-0645">Protease</keyword>
<evidence type="ECO:0000256" key="4">
    <source>
        <dbReference type="ARBA" id="ARBA00022807"/>
    </source>
</evidence>
<proteinExistence type="inferred from homology"/>
<keyword evidence="4" id="KW-0788">Thiol protease</keyword>
<evidence type="ECO:0000256" key="1">
    <source>
        <dbReference type="ARBA" id="ARBA00007074"/>
    </source>
</evidence>
<dbReference type="Proteomes" id="UP001221558">
    <property type="component" value="Chromosome"/>
</dbReference>
<evidence type="ECO:0000256" key="3">
    <source>
        <dbReference type="ARBA" id="ARBA00022801"/>
    </source>
</evidence>
<evidence type="ECO:0000313" key="7">
    <source>
        <dbReference type="EMBL" id="WDF67399.1"/>
    </source>
</evidence>
<organism evidence="7 8">
    <name type="scientific">Sphingobacterium oryzagri</name>
    <dbReference type="NCBI Taxonomy" id="3025669"/>
    <lineage>
        <taxon>Bacteria</taxon>
        <taxon>Pseudomonadati</taxon>
        <taxon>Bacteroidota</taxon>
        <taxon>Sphingobacteriia</taxon>
        <taxon>Sphingobacteriales</taxon>
        <taxon>Sphingobacteriaceae</taxon>
        <taxon>Sphingobacterium</taxon>
    </lineage>
</organism>
<dbReference type="InterPro" id="IPR003646">
    <property type="entry name" value="SH3-like_bac-type"/>
</dbReference>
<dbReference type="InterPro" id="IPR000064">
    <property type="entry name" value="NLP_P60_dom"/>
</dbReference>
<dbReference type="InterPro" id="IPR041382">
    <property type="entry name" value="SH3_16"/>
</dbReference>
<dbReference type="PANTHER" id="PTHR47053:SF1">
    <property type="entry name" value="MUREIN DD-ENDOPEPTIDASE MEPH-RELATED"/>
    <property type="match status" value="1"/>
</dbReference>
<dbReference type="PANTHER" id="PTHR47053">
    <property type="entry name" value="MUREIN DD-ENDOPEPTIDASE MEPH-RELATED"/>
    <property type="match status" value="1"/>
</dbReference>
<protein>
    <submittedName>
        <fullName evidence="7">NlpC/P60 family protein</fullName>
    </submittedName>
</protein>
<feature type="signal peptide" evidence="5">
    <location>
        <begin position="1"/>
        <end position="24"/>
    </location>
</feature>
<keyword evidence="3" id="KW-0378">Hydrolase</keyword>
<dbReference type="InterPro" id="IPR038765">
    <property type="entry name" value="Papain-like_cys_pep_sf"/>
</dbReference>
<reference evidence="7 8" key="1">
    <citation type="submission" date="2023-02" db="EMBL/GenBank/DDBJ databases">
        <title>Genome sequence of Sphingobacterium sp. KACC 22765.</title>
        <authorList>
            <person name="Kim S."/>
            <person name="Heo J."/>
            <person name="Kwon S.-W."/>
        </authorList>
    </citation>
    <scope>NUCLEOTIDE SEQUENCE [LARGE SCALE GENOMIC DNA]</scope>
    <source>
        <strain evidence="7 8">KACC 22765</strain>
    </source>
</reference>
<gene>
    <name evidence="7" type="ORF">PQ465_13925</name>
</gene>
<dbReference type="SMART" id="SM00287">
    <property type="entry name" value="SH3b"/>
    <property type="match status" value="2"/>
</dbReference>
<evidence type="ECO:0000259" key="6">
    <source>
        <dbReference type="PROSITE" id="PS51935"/>
    </source>
</evidence>
<dbReference type="Gene3D" id="2.30.30.40">
    <property type="entry name" value="SH3 Domains"/>
    <property type="match status" value="2"/>
</dbReference>
<keyword evidence="5" id="KW-0732">Signal</keyword>
<dbReference type="Gene3D" id="3.90.1720.10">
    <property type="entry name" value="endopeptidase domain like (from Nostoc punctiforme)"/>
    <property type="match status" value="1"/>
</dbReference>
<dbReference type="SUPFAM" id="SSF54001">
    <property type="entry name" value="Cysteine proteinases"/>
    <property type="match status" value="1"/>
</dbReference>
<feature type="domain" description="NlpC/P60" evidence="6">
    <location>
        <begin position="246"/>
        <end position="389"/>
    </location>
</feature>
<dbReference type="PROSITE" id="PS51935">
    <property type="entry name" value="NLPC_P60"/>
    <property type="match status" value="1"/>
</dbReference>
<sequence>MATPIRLISTILLLLTQNLSGTFAQSDTASAEKFKQLLEEARLELAPDKRTSIVEQVPSADNPQKYIVQISDSRIKTALEKKLKDYANQLTILTLPDASVGEQAYGVVQLSVANLRTKPSHAAEMATQVLLGTVLDILQKDGADLRVRTPEGYIAWIQRSSLTLMDEDAVSAWKNAKRIMYTNDFGKSYSAPDANSQRISDLVYGDMLALVAEHEQFYQVAYPDGRTGYVAKEEALPFSDWLNSRQANAQTILQSAKTMLGLPYLWGGTSVKAVDCSGFTKTSFFMNGYIIPRDASQQALYGQSIDILDKNGDFDPAKALKNLRPADLLFFAGGKKPGSQARVTHVALYLGDGEFIHAAGTVRINSMLKAAANYDDFQTRTVVAAKRYLGVQDSAITKVADSPYYQTTN</sequence>
<evidence type="ECO:0000256" key="5">
    <source>
        <dbReference type="SAM" id="SignalP"/>
    </source>
</evidence>
<dbReference type="EMBL" id="CP117880">
    <property type="protein sequence ID" value="WDF67399.1"/>
    <property type="molecule type" value="Genomic_DNA"/>
</dbReference>
<evidence type="ECO:0000313" key="8">
    <source>
        <dbReference type="Proteomes" id="UP001221558"/>
    </source>
</evidence>
<dbReference type="Pfam" id="PF18348">
    <property type="entry name" value="SH3_16"/>
    <property type="match status" value="1"/>
</dbReference>
<evidence type="ECO:0000256" key="2">
    <source>
        <dbReference type="ARBA" id="ARBA00022670"/>
    </source>
</evidence>
<comment type="similarity">
    <text evidence="1">Belongs to the peptidase C40 family.</text>
</comment>
<name>A0ABY7WCM1_9SPHI</name>
<accession>A0ABY7WCM1</accession>
<feature type="chain" id="PRO_5045426484" evidence="5">
    <location>
        <begin position="25"/>
        <end position="409"/>
    </location>
</feature>
<keyword evidence="8" id="KW-1185">Reference proteome</keyword>
<dbReference type="Pfam" id="PF00877">
    <property type="entry name" value="NLPC_P60"/>
    <property type="match status" value="1"/>
</dbReference>